<dbReference type="Pfam" id="PF01414">
    <property type="entry name" value="DSL"/>
    <property type="match status" value="1"/>
</dbReference>
<dbReference type="SMART" id="SM00051">
    <property type="entry name" value="DSL"/>
    <property type="match status" value="1"/>
</dbReference>
<dbReference type="FunFam" id="2.10.25.10:FF:000018">
    <property type="entry name" value="Delta-like 1"/>
    <property type="match status" value="1"/>
</dbReference>
<dbReference type="SMART" id="SM00181">
    <property type="entry name" value="EGF"/>
    <property type="match status" value="9"/>
</dbReference>
<evidence type="ECO:0000313" key="19">
    <source>
        <dbReference type="Proteomes" id="UP000694545"/>
    </source>
</evidence>
<keyword evidence="5 13" id="KW-0732">Signal</keyword>
<evidence type="ECO:0000256" key="10">
    <source>
        <dbReference type="ARBA" id="ARBA00023180"/>
    </source>
</evidence>
<evidence type="ECO:0000256" key="4">
    <source>
        <dbReference type="ARBA" id="ARBA00022692"/>
    </source>
</evidence>
<evidence type="ECO:0000256" key="7">
    <source>
        <dbReference type="ARBA" id="ARBA00022989"/>
    </source>
</evidence>
<sequence length="729" mass="80269">KAACTKIIRGWQPALICLFCVCLLFVQRVSSSGVFQLELREFVNGQGSLASGEPCGAGCRTFFFVCLKHFQAVISPGACTFGRIITPVLGINSFAIKETEGFGSPIKLPFNFTWPGTFSLIIQAWHAPEGSETPAEKWLISEMAIQRSLAVGEDWFQDEQSNERAKLSYSYRVVCNEHYYGDNCSRLCRSRDDHFGHYICDSDGHVACMPGWTGNYCTEAICLAGCSEKSGFCRNPGECICRSGWGGRYCDECIPHVGCRHGTCTKPGKCLCDEGWGGLFCDQDLNYCTHHKPCKNGATCTNTGQGSYTCSCKEGFTGVDCERNISECDSNPCKNGGSCTDLGKDYKCTCPPGYDGVNCEHSALTCVDSPCFNGGTCLDRQQRTSYACLCPMGFTGSNCEKKEDRCTNNPCANGGQCFVLGQQHVCRCRPGFSGQKCEINISKCSRNPCSNGGSCHDLVATHDYTCTCLPGYTGRNCDIRTRDGCASGPCQNGGTCYIGVYTSSFACHCPPGFMGSHCEFPVAELPKPVPWVAISMGVGLVALLMLCCMIAIVIRQMQRHPEQNSETMNNLSDFQKENLIPASQLKNTNKNKDLEVDCVLEKSNYKVKNHTLDYNLVKELTSRGAQEDKYHKSEKCIGEKSPFWLRSEKPECRISAVCSPRDSMYQSVFVITEERNECVIATEVCPVHCSGNYLETIQELHLQCIICRNVTSFIVKDGTVIWDFQASFA</sequence>
<evidence type="ECO:0000256" key="5">
    <source>
        <dbReference type="ARBA" id="ARBA00022729"/>
    </source>
</evidence>
<evidence type="ECO:0000256" key="3">
    <source>
        <dbReference type="ARBA" id="ARBA00022536"/>
    </source>
</evidence>
<dbReference type="CDD" id="cd00054">
    <property type="entry name" value="EGF_CA"/>
    <property type="match status" value="6"/>
</dbReference>
<keyword evidence="2 13" id="KW-0217">Developmental protein</keyword>
<dbReference type="Gene3D" id="2.10.25.10">
    <property type="entry name" value="Laminin"/>
    <property type="match status" value="7"/>
</dbReference>
<feature type="disulfide bond" evidence="12">
    <location>
        <begin position="188"/>
        <end position="200"/>
    </location>
</feature>
<dbReference type="OMA" id="ICLAGCT"/>
<feature type="domain" description="EGF-like" evidence="16">
    <location>
        <begin position="481"/>
        <end position="519"/>
    </location>
</feature>
<feature type="disulfide bond" evidence="11">
    <location>
        <begin position="468"/>
        <end position="477"/>
    </location>
</feature>
<name>A0A8D2KXN9_VARKO</name>
<dbReference type="InterPro" id="IPR011651">
    <property type="entry name" value="Notch_ligand_N"/>
</dbReference>
<dbReference type="InterPro" id="IPR001881">
    <property type="entry name" value="EGF-like_Ca-bd_dom"/>
</dbReference>
<feature type="signal peptide" evidence="15">
    <location>
        <begin position="1"/>
        <end position="31"/>
    </location>
</feature>
<feature type="disulfide bond" evidence="11">
    <location>
        <begin position="312"/>
        <end position="321"/>
    </location>
</feature>
<dbReference type="Pfam" id="PF21700">
    <property type="entry name" value="EGF_DL_JAG"/>
    <property type="match status" value="1"/>
</dbReference>
<evidence type="ECO:0000313" key="18">
    <source>
        <dbReference type="Ensembl" id="ENSVKKP00000013760.1"/>
    </source>
</evidence>
<dbReference type="InterPro" id="IPR000742">
    <property type="entry name" value="EGF"/>
</dbReference>
<dbReference type="InterPro" id="IPR051830">
    <property type="entry name" value="NOTCH_homolog"/>
</dbReference>
<evidence type="ECO:0000256" key="15">
    <source>
        <dbReference type="SAM" id="SignalP"/>
    </source>
</evidence>
<feature type="domain" description="EGF-like" evidence="16">
    <location>
        <begin position="402"/>
        <end position="438"/>
    </location>
</feature>
<dbReference type="FunFam" id="2.10.25.140:FF:000001">
    <property type="entry name" value="Delta-like protein"/>
    <property type="match status" value="1"/>
</dbReference>
<dbReference type="PROSITE" id="PS51051">
    <property type="entry name" value="DSL"/>
    <property type="match status" value="1"/>
</dbReference>
<reference evidence="18" key="1">
    <citation type="submission" date="2025-08" db="UniProtKB">
        <authorList>
            <consortium name="Ensembl"/>
        </authorList>
    </citation>
    <scope>IDENTIFICATION</scope>
</reference>
<organism evidence="18 19">
    <name type="scientific">Varanus komodoensis</name>
    <name type="common">Komodo dragon</name>
    <dbReference type="NCBI Taxonomy" id="61221"/>
    <lineage>
        <taxon>Eukaryota</taxon>
        <taxon>Metazoa</taxon>
        <taxon>Chordata</taxon>
        <taxon>Craniata</taxon>
        <taxon>Vertebrata</taxon>
        <taxon>Euteleostomi</taxon>
        <taxon>Lepidosauria</taxon>
        <taxon>Squamata</taxon>
        <taxon>Bifurcata</taxon>
        <taxon>Unidentata</taxon>
        <taxon>Episquamata</taxon>
        <taxon>Toxicofera</taxon>
        <taxon>Anguimorpha</taxon>
        <taxon>Paleoanguimorpha</taxon>
        <taxon>Varanoidea</taxon>
        <taxon>Varanidae</taxon>
        <taxon>Varanus</taxon>
    </lineage>
</organism>
<accession>A0A8D2KXN9</accession>
<feature type="disulfide bond" evidence="11">
    <location>
        <begin position="449"/>
        <end position="466"/>
    </location>
</feature>
<comment type="caution">
    <text evidence="11">Lacks conserved residue(s) required for the propagation of feature annotation.</text>
</comment>
<evidence type="ECO:0000256" key="6">
    <source>
        <dbReference type="ARBA" id="ARBA00022737"/>
    </source>
</evidence>
<evidence type="ECO:0000256" key="13">
    <source>
        <dbReference type="RuleBase" id="RU280815"/>
    </source>
</evidence>
<dbReference type="PROSITE" id="PS00010">
    <property type="entry name" value="ASX_HYDROXYL"/>
    <property type="match status" value="1"/>
</dbReference>
<keyword evidence="10" id="KW-0325">Glycoprotein</keyword>
<dbReference type="SUPFAM" id="SSF57196">
    <property type="entry name" value="EGF/Laminin"/>
    <property type="match status" value="4"/>
</dbReference>
<dbReference type="FunFam" id="2.10.25.10:FF:000012">
    <property type="entry name" value="Delta-like protein"/>
    <property type="match status" value="5"/>
</dbReference>
<keyword evidence="19" id="KW-1185">Reference proteome</keyword>
<evidence type="ECO:0000256" key="12">
    <source>
        <dbReference type="PROSITE-ProRule" id="PRU00377"/>
    </source>
</evidence>
<feature type="transmembrane region" description="Helical" evidence="14">
    <location>
        <begin position="531"/>
        <end position="554"/>
    </location>
</feature>
<feature type="disulfide bond" evidence="11">
    <location>
        <begin position="428"/>
        <end position="437"/>
    </location>
</feature>
<dbReference type="SMART" id="SM00179">
    <property type="entry name" value="EGF_CA"/>
    <property type="match status" value="6"/>
</dbReference>
<feature type="domain" description="EGF-like" evidence="16">
    <location>
        <begin position="440"/>
        <end position="478"/>
    </location>
</feature>
<feature type="disulfide bond" evidence="11">
    <location>
        <begin position="350"/>
        <end position="359"/>
    </location>
</feature>
<dbReference type="GO" id="GO:0016020">
    <property type="term" value="C:membrane"/>
    <property type="evidence" value="ECO:0007669"/>
    <property type="project" value="UniProtKB-SubCell"/>
</dbReference>
<feature type="disulfide bond" evidence="11">
    <location>
        <begin position="371"/>
        <end position="388"/>
    </location>
</feature>
<dbReference type="Ensembl" id="ENSVKKT00000014089.1">
    <property type="protein sequence ID" value="ENSVKKP00000013760.1"/>
    <property type="gene ID" value="ENSVKKG00000009484.1"/>
</dbReference>
<dbReference type="PROSITE" id="PS01186">
    <property type="entry name" value="EGF_2"/>
    <property type="match status" value="6"/>
</dbReference>
<feature type="disulfide bond" evidence="11">
    <location>
        <begin position="509"/>
        <end position="518"/>
    </location>
</feature>
<dbReference type="GO" id="GO:0007219">
    <property type="term" value="P:Notch signaling pathway"/>
    <property type="evidence" value="ECO:0007669"/>
    <property type="project" value="InterPro"/>
</dbReference>
<dbReference type="Gene3D" id="2.60.40.3510">
    <property type="match status" value="1"/>
</dbReference>
<protein>
    <recommendedName>
        <fullName evidence="13">Delta-like protein</fullName>
    </recommendedName>
</protein>
<dbReference type="InterPro" id="IPR001774">
    <property type="entry name" value="DSL"/>
</dbReference>
<feature type="domain" description="EGF-like" evidence="16">
    <location>
        <begin position="284"/>
        <end position="322"/>
    </location>
</feature>
<dbReference type="AlphaFoldDB" id="A0A8D2KXN9"/>
<evidence type="ECO:0000259" key="17">
    <source>
        <dbReference type="PROSITE" id="PS51051"/>
    </source>
</evidence>
<comment type="subcellular location">
    <subcellularLocation>
        <location evidence="1 13">Membrane</location>
        <topology evidence="1 13">Single-pass type I membrane protein</topology>
    </subcellularLocation>
</comment>
<evidence type="ECO:0000256" key="1">
    <source>
        <dbReference type="ARBA" id="ARBA00004479"/>
    </source>
</evidence>
<feature type="disulfide bond" evidence="11">
    <location>
        <begin position="490"/>
        <end position="507"/>
    </location>
</feature>
<dbReference type="SUPFAM" id="SSF57184">
    <property type="entry name" value="Growth factor receptor domain"/>
    <property type="match status" value="1"/>
</dbReference>
<dbReference type="PROSITE" id="PS00022">
    <property type="entry name" value="EGF_1"/>
    <property type="match status" value="7"/>
</dbReference>
<keyword evidence="4 13" id="KW-0812">Transmembrane</keyword>
<feature type="disulfide bond" evidence="12">
    <location>
        <begin position="208"/>
        <end position="217"/>
    </location>
</feature>
<dbReference type="GO" id="GO:0032502">
    <property type="term" value="P:developmental process"/>
    <property type="evidence" value="ECO:0007669"/>
    <property type="project" value="UniProtKB-ARBA"/>
</dbReference>
<evidence type="ECO:0000256" key="2">
    <source>
        <dbReference type="ARBA" id="ARBA00022473"/>
    </source>
</evidence>
<feature type="disulfide bond" evidence="12">
    <location>
        <begin position="175"/>
        <end position="184"/>
    </location>
</feature>
<dbReference type="Pfam" id="PF00008">
    <property type="entry name" value="EGF"/>
    <property type="match status" value="6"/>
</dbReference>
<dbReference type="GO" id="GO:0005509">
    <property type="term" value="F:calcium ion binding"/>
    <property type="evidence" value="ECO:0007669"/>
    <property type="project" value="InterPro"/>
</dbReference>
<dbReference type="InterPro" id="IPR000152">
    <property type="entry name" value="EGF-type_Asp/Asn_hydroxyl_site"/>
</dbReference>
<dbReference type="Gene3D" id="2.10.25.140">
    <property type="match status" value="1"/>
</dbReference>
<keyword evidence="9 11" id="KW-1015">Disulfide bond</keyword>
<dbReference type="FunFam" id="2.10.25.10:FF:000064">
    <property type="entry name" value="Delta-like protein"/>
    <property type="match status" value="1"/>
</dbReference>
<keyword evidence="7 13" id="KW-1133">Transmembrane helix</keyword>
<feature type="domain" description="DSL" evidence="17">
    <location>
        <begin position="173"/>
        <end position="217"/>
    </location>
</feature>
<proteinExistence type="predicted"/>
<dbReference type="InterPro" id="IPR009030">
    <property type="entry name" value="Growth_fac_rcpt_cys_sf"/>
</dbReference>
<evidence type="ECO:0000256" key="9">
    <source>
        <dbReference type="ARBA" id="ARBA00023157"/>
    </source>
</evidence>
<reference evidence="18" key="2">
    <citation type="submission" date="2025-09" db="UniProtKB">
        <authorList>
            <consortium name="Ensembl"/>
        </authorList>
    </citation>
    <scope>IDENTIFICATION</scope>
</reference>
<dbReference type="PANTHER" id="PTHR24033">
    <property type="entry name" value="EGF-LIKE DOMAIN-CONTAINING PROTEIN"/>
    <property type="match status" value="1"/>
</dbReference>
<feature type="domain" description="EGF-like" evidence="16">
    <location>
        <begin position="362"/>
        <end position="400"/>
    </location>
</feature>
<evidence type="ECO:0000259" key="16">
    <source>
        <dbReference type="PROSITE" id="PS50026"/>
    </source>
</evidence>
<evidence type="ECO:0000256" key="11">
    <source>
        <dbReference type="PROSITE-ProRule" id="PRU00076"/>
    </source>
</evidence>
<evidence type="ECO:0000256" key="8">
    <source>
        <dbReference type="ARBA" id="ARBA00023136"/>
    </source>
</evidence>
<dbReference type="Pfam" id="PF07657">
    <property type="entry name" value="MNNL"/>
    <property type="match status" value="1"/>
</dbReference>
<evidence type="ECO:0000256" key="14">
    <source>
        <dbReference type="SAM" id="Phobius"/>
    </source>
</evidence>
<dbReference type="PRINTS" id="PR00010">
    <property type="entry name" value="EGFBLOOD"/>
</dbReference>
<dbReference type="Proteomes" id="UP000694545">
    <property type="component" value="Unplaced"/>
</dbReference>
<dbReference type="PANTHER" id="PTHR24033:SF151">
    <property type="entry name" value="NOTCH 2"/>
    <property type="match status" value="1"/>
</dbReference>
<keyword evidence="3 11" id="KW-0245">EGF-like domain</keyword>
<feature type="domain" description="EGF-like" evidence="16">
    <location>
        <begin position="324"/>
        <end position="360"/>
    </location>
</feature>
<keyword evidence="8 13" id="KW-0472">Membrane</keyword>
<feature type="chain" id="PRO_5034650602" description="Delta-like protein" evidence="15">
    <location>
        <begin position="32"/>
        <end position="729"/>
    </location>
</feature>
<keyword evidence="6 13" id="KW-0677">Repeat</keyword>
<feature type="disulfide bond" evidence="11">
    <location>
        <begin position="390"/>
        <end position="399"/>
    </location>
</feature>
<comment type="function">
    <text evidence="13">Putative Notch ligand involved in the mediation of Notch signaling.</text>
</comment>
<dbReference type="PROSITE" id="PS50026">
    <property type="entry name" value="EGF_3"/>
    <property type="match status" value="6"/>
</dbReference>
<dbReference type="FunFam" id="2.60.40.3510:FF:000003">
    <property type="entry name" value="Delta-like protein"/>
    <property type="match status" value="1"/>
</dbReference>